<dbReference type="OrthoDB" id="10632006at2759"/>
<keyword evidence="3" id="KW-1185">Reference proteome</keyword>
<evidence type="ECO:0000313" key="2">
    <source>
        <dbReference type="EMBL" id="CAD1479798.1"/>
    </source>
</evidence>
<organism evidence="2 3">
    <name type="scientific">Heterotrigona itama</name>
    <dbReference type="NCBI Taxonomy" id="395501"/>
    <lineage>
        <taxon>Eukaryota</taxon>
        <taxon>Metazoa</taxon>
        <taxon>Ecdysozoa</taxon>
        <taxon>Arthropoda</taxon>
        <taxon>Hexapoda</taxon>
        <taxon>Insecta</taxon>
        <taxon>Pterygota</taxon>
        <taxon>Neoptera</taxon>
        <taxon>Endopterygota</taxon>
        <taxon>Hymenoptera</taxon>
        <taxon>Apocrita</taxon>
        <taxon>Aculeata</taxon>
        <taxon>Apoidea</taxon>
        <taxon>Anthophila</taxon>
        <taxon>Apidae</taxon>
        <taxon>Heterotrigona</taxon>
    </lineage>
</organism>
<evidence type="ECO:0000256" key="1">
    <source>
        <dbReference type="SAM" id="MobiDB-lite"/>
    </source>
</evidence>
<comment type="caution">
    <text evidence="2">The sequence shown here is derived from an EMBL/GenBank/DDBJ whole genome shotgun (WGS) entry which is preliminary data.</text>
</comment>
<protein>
    <submittedName>
        <fullName evidence="2">Uncharacterized protein</fullName>
    </submittedName>
</protein>
<dbReference type="AlphaFoldDB" id="A0A6V7HGT9"/>
<name>A0A6V7HGT9_9HYME</name>
<gene>
    <name evidence="2" type="ORF">MHI_LOCUS881054</name>
</gene>
<proteinExistence type="predicted"/>
<reference evidence="2" key="1">
    <citation type="submission" date="2020-07" db="EMBL/GenBank/DDBJ databases">
        <authorList>
            <person name="Nazaruddin N."/>
        </authorList>
    </citation>
    <scope>NUCLEOTIDE SEQUENCE</scope>
</reference>
<dbReference type="Proteomes" id="UP000752696">
    <property type="component" value="Unassembled WGS sequence"/>
</dbReference>
<evidence type="ECO:0000313" key="3">
    <source>
        <dbReference type="Proteomes" id="UP000752696"/>
    </source>
</evidence>
<sequence length="239" mass="26233">MYLSNTCALSQSTYVVIGGLGQTDDWLSTIRDSIGTCTRDARTPAPGDTRRSSWRSAQLKRRRAATARLLPPAAALRAYNEANRATDLARGCSPCFGPIRRRSPFSASHPRLLFGGLRGTSTACAYEPQQGSNYVRGSPLSPPSLQPRFPRASVHCASNIIPASTCPNASPPLRVWLRRLIVGDSGRMFNLYNGFCLDGTARRRWSILSSLLEFIVEDFALEFVADDSFRSSAKFIVRG</sequence>
<feature type="region of interest" description="Disordered" evidence="1">
    <location>
        <begin position="38"/>
        <end position="57"/>
    </location>
</feature>
<accession>A0A6V7HGT9</accession>
<dbReference type="EMBL" id="CAJDYZ010011651">
    <property type="protein sequence ID" value="CAD1479798.1"/>
    <property type="molecule type" value="Genomic_DNA"/>
</dbReference>